<keyword evidence="3 7" id="KW-1134">Transmembrane beta strand</keyword>
<evidence type="ECO:0000313" key="10">
    <source>
        <dbReference type="Proteomes" id="UP000249891"/>
    </source>
</evidence>
<reference evidence="9 10" key="1">
    <citation type="submission" date="2018-06" db="EMBL/GenBank/DDBJ databases">
        <authorList>
            <consortium name="Pathogen Informatics"/>
            <person name="Doyle S."/>
        </authorList>
    </citation>
    <scope>NUCLEOTIDE SEQUENCE [LARGE SCALE GENOMIC DNA]</scope>
    <source>
        <strain evidence="9 10">NCTC11546</strain>
    </source>
</reference>
<keyword evidence="4 7" id="KW-0812">Transmembrane</keyword>
<dbReference type="InterPro" id="IPR008969">
    <property type="entry name" value="CarboxyPept-like_regulatory"/>
</dbReference>
<evidence type="ECO:0000256" key="4">
    <source>
        <dbReference type="ARBA" id="ARBA00022692"/>
    </source>
</evidence>
<keyword evidence="5 7" id="KW-0472">Membrane</keyword>
<comment type="subcellular location">
    <subcellularLocation>
        <location evidence="1 7">Cell outer membrane</location>
        <topology evidence="1 7">Multi-pass membrane protein</topology>
    </subcellularLocation>
</comment>
<dbReference type="NCBIfam" id="TIGR04056">
    <property type="entry name" value="OMP_RagA_SusC"/>
    <property type="match status" value="1"/>
</dbReference>
<dbReference type="Pfam" id="PF07715">
    <property type="entry name" value="Plug"/>
    <property type="match status" value="1"/>
</dbReference>
<dbReference type="EMBL" id="UARG01000017">
    <property type="protein sequence ID" value="SQA79084.1"/>
    <property type="molecule type" value="Genomic_DNA"/>
</dbReference>
<dbReference type="Gene3D" id="2.40.170.20">
    <property type="entry name" value="TonB-dependent receptor, beta-barrel domain"/>
    <property type="match status" value="1"/>
</dbReference>
<dbReference type="SUPFAM" id="SSF49464">
    <property type="entry name" value="Carboxypeptidase regulatory domain-like"/>
    <property type="match status" value="1"/>
</dbReference>
<evidence type="ECO:0000259" key="8">
    <source>
        <dbReference type="Pfam" id="PF07715"/>
    </source>
</evidence>
<dbReference type="Pfam" id="PF13715">
    <property type="entry name" value="CarbopepD_reg_2"/>
    <property type="match status" value="1"/>
</dbReference>
<comment type="similarity">
    <text evidence="7">Belongs to the TonB-dependent receptor family.</text>
</comment>
<dbReference type="Gene3D" id="2.60.40.1120">
    <property type="entry name" value="Carboxypeptidase-like, regulatory domain"/>
    <property type="match status" value="1"/>
</dbReference>
<evidence type="ECO:0000256" key="6">
    <source>
        <dbReference type="ARBA" id="ARBA00023237"/>
    </source>
</evidence>
<gene>
    <name evidence="9" type="ORF">NCTC11546_02338</name>
</gene>
<dbReference type="AlphaFoldDB" id="A0A2X2RIF9"/>
<feature type="domain" description="TonB-dependent receptor plug" evidence="8">
    <location>
        <begin position="126"/>
        <end position="236"/>
    </location>
</feature>
<protein>
    <submittedName>
        <fullName evidence="9">Outer membrane cobalamin receptor protein</fullName>
    </submittedName>
</protein>
<proteinExistence type="inferred from homology"/>
<dbReference type="InterPro" id="IPR036942">
    <property type="entry name" value="Beta-barrel_TonB_sf"/>
</dbReference>
<accession>A0A2X2RIF9</accession>
<keyword evidence="9" id="KW-0675">Receptor</keyword>
<dbReference type="Gene3D" id="2.170.130.10">
    <property type="entry name" value="TonB-dependent receptor, plug domain"/>
    <property type="match status" value="1"/>
</dbReference>
<keyword evidence="2 7" id="KW-0813">Transport</keyword>
<dbReference type="InterPro" id="IPR023996">
    <property type="entry name" value="TonB-dep_OMP_SusC/RagA"/>
</dbReference>
<dbReference type="NCBIfam" id="TIGR04057">
    <property type="entry name" value="SusC_RagA_signa"/>
    <property type="match status" value="1"/>
</dbReference>
<dbReference type="SUPFAM" id="SSF56935">
    <property type="entry name" value="Porins"/>
    <property type="match status" value="1"/>
</dbReference>
<evidence type="ECO:0000256" key="5">
    <source>
        <dbReference type="ARBA" id="ARBA00023136"/>
    </source>
</evidence>
<dbReference type="GO" id="GO:0009279">
    <property type="term" value="C:cell outer membrane"/>
    <property type="evidence" value="ECO:0007669"/>
    <property type="project" value="UniProtKB-SubCell"/>
</dbReference>
<dbReference type="InterPro" id="IPR012910">
    <property type="entry name" value="Plug_dom"/>
</dbReference>
<sequence>MHSQNMVCEMKFILWCIFTIILFGDVIAQNTITLKGVVKDKEGTPISGVTVRINNTAKGMATDINGAFSLQTLHQKGELVFSYIGMKTVKRTFQGSAEFFITMQEDMLMLEGVQVTAKQNINEIDVRAKTGNVEAIAMQEVKNIPVPSLALALQGKAPGLRIINRGEVGATPEIRIRGNSSLRKGDEANQPLFILDGKMISAETFYYLNPEDIKEMKVLKDAVATALYGIKASNGVIEITSKRGGEKVLSYHLQTGFTFASPLKAQLMNSAEKLELERLLKNEGTPGYLYSEEYINRKYGGTPELQVRLTEGRQKLDSLRAINTDWHKELTNLQVYQKHDLSFQNGNEKTSYFFSLGYLQQDGQIKGNGLSRISSRLAIDQALSENAVATLSINGSYAKVSTPNGANFSIEDLIYQLNPYESKNSKRLYSYPNRSYSDLFNQFSRENITKNIGTSLSFNWKIRPELELSAVAGLDYSLTDDLQITPETAFSERNSGRARNALGTLYQAKNTLTNITANMRINYEKTFGKHELTLGANADNYTSITDNLSVVGHGLYGKIRSVAAIDNSLTGAGKPTVGGRKQTDRNLGFGGLIGYTYNSTYNLFGTYKLDASSILPREKRWNSAWALGVSVNIKEYAFLKEVEWLSQLDIRGSYGHTANAQAISPSLITATFKYLPESYADTRIMNITALPNKDLRAEQNLITDIGLSATIFKTNLQFSVYKRTTKDALLTIPIPSSSGFEVQMQNIGVLENKGIEVSINQPIFTSSDWNVSWGGNLSYNENKVIDLYGRDRIYTSADQKLPEYQVGKSTEALYGLNSTGINPITGLPEFITADGRQVNATTTLRGEDFIYLGQSTPPISGGFNFYVNYKQWQLSTDFYYTLGGVRNYSNKYIRDLDSARFNAAKAQLTDMWWQVGDENKRYHTPFYSSSAIENLSQPNNKTLMKTDFLRFTNLSVRYQFSQEDLASIGKIRHATLGVTATNIAVWSQYKESDPETNNIVNPLPPTITLNLHLSF</sequence>
<dbReference type="InterPro" id="IPR023997">
    <property type="entry name" value="TonB-dep_OMP_SusC/RagA_CS"/>
</dbReference>
<evidence type="ECO:0000256" key="3">
    <source>
        <dbReference type="ARBA" id="ARBA00022452"/>
    </source>
</evidence>
<evidence type="ECO:0000256" key="2">
    <source>
        <dbReference type="ARBA" id="ARBA00022448"/>
    </source>
</evidence>
<dbReference type="InterPro" id="IPR039426">
    <property type="entry name" value="TonB-dep_rcpt-like"/>
</dbReference>
<dbReference type="InterPro" id="IPR037066">
    <property type="entry name" value="Plug_dom_sf"/>
</dbReference>
<evidence type="ECO:0000256" key="1">
    <source>
        <dbReference type="ARBA" id="ARBA00004571"/>
    </source>
</evidence>
<evidence type="ECO:0000313" key="9">
    <source>
        <dbReference type="EMBL" id="SQA79084.1"/>
    </source>
</evidence>
<dbReference type="Proteomes" id="UP000249891">
    <property type="component" value="Unassembled WGS sequence"/>
</dbReference>
<name>A0A2X2RIF9_CAPOC</name>
<organism evidence="9 10">
    <name type="scientific">Capnocytophaga ochracea</name>
    <dbReference type="NCBI Taxonomy" id="1018"/>
    <lineage>
        <taxon>Bacteria</taxon>
        <taxon>Pseudomonadati</taxon>
        <taxon>Bacteroidota</taxon>
        <taxon>Flavobacteriia</taxon>
        <taxon>Flavobacteriales</taxon>
        <taxon>Flavobacteriaceae</taxon>
        <taxon>Capnocytophaga</taxon>
    </lineage>
</organism>
<dbReference type="PROSITE" id="PS52016">
    <property type="entry name" value="TONB_DEPENDENT_REC_3"/>
    <property type="match status" value="1"/>
</dbReference>
<keyword evidence="6 7" id="KW-0998">Cell outer membrane</keyword>
<evidence type="ECO:0000256" key="7">
    <source>
        <dbReference type="PROSITE-ProRule" id="PRU01360"/>
    </source>
</evidence>